<dbReference type="Gene3D" id="3.40.1490.10">
    <property type="entry name" value="Bit1"/>
    <property type="match status" value="1"/>
</dbReference>
<accession>A0A3P7LGJ5</accession>
<dbReference type="InterPro" id="IPR042237">
    <property type="entry name" value="PTRHD1"/>
</dbReference>
<evidence type="ECO:0000313" key="4">
    <source>
        <dbReference type="EMBL" id="VDN16025.1"/>
    </source>
</evidence>
<keyword evidence="2" id="KW-0378">Hydrolase</keyword>
<dbReference type="SUPFAM" id="SSF102462">
    <property type="entry name" value="Peptidyl-tRNA hydrolase II"/>
    <property type="match status" value="1"/>
</dbReference>
<comment type="catalytic activity">
    <reaction evidence="3">
        <text>an N-acyl-L-alpha-aminoacyl-tRNA + H2O = an N-acyl-L-amino acid + a tRNA + H(+)</text>
        <dbReference type="Rhea" id="RHEA:54448"/>
        <dbReference type="Rhea" id="RHEA-COMP:10123"/>
        <dbReference type="Rhea" id="RHEA-COMP:13883"/>
        <dbReference type="ChEBI" id="CHEBI:15377"/>
        <dbReference type="ChEBI" id="CHEBI:15378"/>
        <dbReference type="ChEBI" id="CHEBI:59874"/>
        <dbReference type="ChEBI" id="CHEBI:78442"/>
        <dbReference type="ChEBI" id="CHEBI:138191"/>
        <dbReference type="EC" id="3.1.1.29"/>
    </reaction>
</comment>
<protein>
    <recommendedName>
        <fullName evidence="1">peptidyl-tRNA hydrolase</fullName>
        <ecNumber evidence="1">3.1.1.29</ecNumber>
    </recommendedName>
</protein>
<evidence type="ECO:0000256" key="2">
    <source>
        <dbReference type="ARBA" id="ARBA00022801"/>
    </source>
</evidence>
<keyword evidence="5" id="KW-1185">Reference proteome</keyword>
<dbReference type="Proteomes" id="UP000281553">
    <property type="component" value="Unassembled WGS sequence"/>
</dbReference>
<dbReference type="CDD" id="cd02429">
    <property type="entry name" value="PTH2_like"/>
    <property type="match status" value="1"/>
</dbReference>
<dbReference type="PANTHER" id="PTHR46194">
    <property type="entry name" value="PEPTIDYL-TRNA HYDROLASE PTRHD1-RELATED"/>
    <property type="match status" value="1"/>
</dbReference>
<dbReference type="PANTHER" id="PTHR46194:SF1">
    <property type="entry name" value="PEPTIDYL-TRNA HYDROLASE PTRHD1-RELATED"/>
    <property type="match status" value="1"/>
</dbReference>
<organism evidence="4 5">
    <name type="scientific">Dibothriocephalus latus</name>
    <name type="common">Fish tapeworm</name>
    <name type="synonym">Diphyllobothrium latum</name>
    <dbReference type="NCBI Taxonomy" id="60516"/>
    <lineage>
        <taxon>Eukaryota</taxon>
        <taxon>Metazoa</taxon>
        <taxon>Spiralia</taxon>
        <taxon>Lophotrochozoa</taxon>
        <taxon>Platyhelminthes</taxon>
        <taxon>Cestoda</taxon>
        <taxon>Eucestoda</taxon>
        <taxon>Diphyllobothriidea</taxon>
        <taxon>Diphyllobothriidae</taxon>
        <taxon>Dibothriocephalus</taxon>
    </lineage>
</organism>
<dbReference type="EC" id="3.1.1.29" evidence="1"/>
<dbReference type="OrthoDB" id="201213at2759"/>
<evidence type="ECO:0000313" key="5">
    <source>
        <dbReference type="Proteomes" id="UP000281553"/>
    </source>
</evidence>
<name>A0A3P7LGJ5_DIBLA</name>
<dbReference type="InterPro" id="IPR023476">
    <property type="entry name" value="Pep_tRNA_hydro_II_dom_sf"/>
</dbReference>
<sequence>MSGTYLVQYILLRSDLKSRLGWPLGAIVAQGCHAATAALHKFRDHVDTKAYLDDLERMHKVVLSIEESELPVMADKLTAAGVDFITWREQPEDIFTAIALRPYTKKEVQSYFKGMRLLS</sequence>
<evidence type="ECO:0000256" key="1">
    <source>
        <dbReference type="ARBA" id="ARBA00013260"/>
    </source>
</evidence>
<dbReference type="Pfam" id="PF01981">
    <property type="entry name" value="PTH2"/>
    <property type="match status" value="1"/>
</dbReference>
<dbReference type="InterPro" id="IPR002833">
    <property type="entry name" value="PTH2"/>
</dbReference>
<evidence type="ECO:0000256" key="3">
    <source>
        <dbReference type="ARBA" id="ARBA00048707"/>
    </source>
</evidence>
<proteinExistence type="predicted"/>
<dbReference type="AlphaFoldDB" id="A0A3P7LGJ5"/>
<dbReference type="EMBL" id="UYRU01064400">
    <property type="protein sequence ID" value="VDN16025.1"/>
    <property type="molecule type" value="Genomic_DNA"/>
</dbReference>
<reference evidence="4 5" key="1">
    <citation type="submission" date="2018-11" db="EMBL/GenBank/DDBJ databases">
        <authorList>
            <consortium name="Pathogen Informatics"/>
        </authorList>
    </citation>
    <scope>NUCLEOTIDE SEQUENCE [LARGE SCALE GENOMIC DNA]</scope>
</reference>
<dbReference type="GO" id="GO:0004045">
    <property type="term" value="F:peptidyl-tRNA hydrolase activity"/>
    <property type="evidence" value="ECO:0007669"/>
    <property type="project" value="UniProtKB-EC"/>
</dbReference>
<gene>
    <name evidence="4" type="ORF">DILT_LOCUS11856</name>
</gene>